<accession>A0A0E9UTM0</accession>
<reference evidence="1" key="1">
    <citation type="submission" date="2014-11" db="EMBL/GenBank/DDBJ databases">
        <authorList>
            <person name="Amaro Gonzalez C."/>
        </authorList>
    </citation>
    <scope>NUCLEOTIDE SEQUENCE</scope>
</reference>
<reference evidence="1" key="2">
    <citation type="journal article" date="2015" name="Fish Shellfish Immunol.">
        <title>Early steps in the European eel (Anguilla anguilla)-Vibrio vulnificus interaction in the gills: Role of the RtxA13 toxin.</title>
        <authorList>
            <person name="Callol A."/>
            <person name="Pajuelo D."/>
            <person name="Ebbesson L."/>
            <person name="Teles M."/>
            <person name="MacKenzie S."/>
            <person name="Amaro C."/>
        </authorList>
    </citation>
    <scope>NUCLEOTIDE SEQUENCE</scope>
</reference>
<sequence length="31" mass="3548">MVHRSGESNGYIAINRPYNARCVPHNMLLPH</sequence>
<proteinExistence type="predicted"/>
<organism evidence="1">
    <name type="scientific">Anguilla anguilla</name>
    <name type="common">European freshwater eel</name>
    <name type="synonym">Muraena anguilla</name>
    <dbReference type="NCBI Taxonomy" id="7936"/>
    <lineage>
        <taxon>Eukaryota</taxon>
        <taxon>Metazoa</taxon>
        <taxon>Chordata</taxon>
        <taxon>Craniata</taxon>
        <taxon>Vertebrata</taxon>
        <taxon>Euteleostomi</taxon>
        <taxon>Actinopterygii</taxon>
        <taxon>Neopterygii</taxon>
        <taxon>Teleostei</taxon>
        <taxon>Anguilliformes</taxon>
        <taxon>Anguillidae</taxon>
        <taxon>Anguilla</taxon>
    </lineage>
</organism>
<protein>
    <submittedName>
        <fullName evidence="1">Uncharacterized protein</fullName>
    </submittedName>
</protein>
<dbReference type="AlphaFoldDB" id="A0A0E9UTM0"/>
<dbReference type="EMBL" id="GBXM01039481">
    <property type="protein sequence ID" value="JAH69096.1"/>
    <property type="molecule type" value="Transcribed_RNA"/>
</dbReference>
<evidence type="ECO:0000313" key="1">
    <source>
        <dbReference type="EMBL" id="JAH69096.1"/>
    </source>
</evidence>
<name>A0A0E9UTM0_ANGAN</name>